<dbReference type="STRING" id="670307.HYPDE_25033"/>
<dbReference type="EMBL" id="CP005587">
    <property type="protein sequence ID" value="AGK56691.1"/>
    <property type="molecule type" value="Genomic_DNA"/>
</dbReference>
<feature type="region of interest" description="Disordered" evidence="1">
    <location>
        <begin position="1"/>
        <end position="24"/>
    </location>
</feature>
<keyword evidence="4" id="KW-1185">Reference proteome</keyword>
<dbReference type="KEGG" id="hdt:HYPDE_25033"/>
<keyword evidence="2" id="KW-0812">Transmembrane</keyword>
<evidence type="ECO:0000256" key="1">
    <source>
        <dbReference type="SAM" id="MobiDB-lite"/>
    </source>
</evidence>
<evidence type="ECO:0000313" key="3">
    <source>
        <dbReference type="EMBL" id="AGK56691.1"/>
    </source>
</evidence>
<keyword evidence="2" id="KW-0472">Membrane</keyword>
<reference evidence="3 4" key="1">
    <citation type="journal article" date="2013" name="Genome Announc.">
        <title>Genome sequences for three denitrifying bacterial strains isolated from a uranium- and nitrate-contaminated subsurface environment.</title>
        <authorList>
            <person name="Venkatramanan R."/>
            <person name="Prakash O."/>
            <person name="Woyke T."/>
            <person name="Chain P."/>
            <person name="Goodwin L.A."/>
            <person name="Watson D."/>
            <person name="Brooks S."/>
            <person name="Kostka J.E."/>
            <person name="Green S.J."/>
        </authorList>
    </citation>
    <scope>NUCLEOTIDE SEQUENCE [LARGE SCALE GENOMIC DNA]</scope>
    <source>
        <strain evidence="3 4">1NES1</strain>
    </source>
</reference>
<dbReference type="HOGENOM" id="CLU_1978478_0_0_5"/>
<feature type="transmembrane region" description="Helical" evidence="2">
    <location>
        <begin position="42"/>
        <end position="60"/>
    </location>
</feature>
<gene>
    <name evidence="3" type="ORF">HYPDE_25033</name>
</gene>
<sequence length="126" mass="13539">MPNTTSPDFASTEDRGQYPAIDNNGVRHAAQEGMDILKDNPMLTLVAVGVLGFAIGTLAGRSSIRRRGSLDANLDSLQQAIEAARSGTADTVGSWTKAFRDEGLLPDQIPNRVKQQIKRLLASVPH</sequence>
<keyword evidence="2" id="KW-1133">Transmembrane helix</keyword>
<evidence type="ECO:0000256" key="2">
    <source>
        <dbReference type="SAM" id="Phobius"/>
    </source>
</evidence>
<protein>
    <submittedName>
        <fullName evidence="3">Uncharacterized protein</fullName>
    </submittedName>
</protein>
<dbReference type="OrthoDB" id="7932546at2"/>
<dbReference type="AlphaFoldDB" id="N0B823"/>
<dbReference type="Proteomes" id="UP000005952">
    <property type="component" value="Chromosome"/>
</dbReference>
<accession>N0B823</accession>
<proteinExistence type="predicted"/>
<organism evidence="3 4">
    <name type="scientific">Hyphomicrobium denitrificans 1NES1</name>
    <dbReference type="NCBI Taxonomy" id="670307"/>
    <lineage>
        <taxon>Bacteria</taxon>
        <taxon>Pseudomonadati</taxon>
        <taxon>Pseudomonadota</taxon>
        <taxon>Alphaproteobacteria</taxon>
        <taxon>Hyphomicrobiales</taxon>
        <taxon>Hyphomicrobiaceae</taxon>
        <taxon>Hyphomicrobium</taxon>
    </lineage>
</organism>
<name>N0B823_9HYPH</name>
<dbReference type="RefSeq" id="WP_015596728.1">
    <property type="nucleotide sequence ID" value="NC_021172.1"/>
</dbReference>
<evidence type="ECO:0000313" key="4">
    <source>
        <dbReference type="Proteomes" id="UP000005952"/>
    </source>
</evidence>